<name>A0ABM3MWM2_GALME</name>
<keyword evidence="3" id="KW-1185">Reference proteome</keyword>
<reference evidence="4" key="1">
    <citation type="submission" date="2025-08" db="UniProtKB">
        <authorList>
            <consortium name="RefSeq"/>
        </authorList>
    </citation>
    <scope>IDENTIFICATION</scope>
    <source>
        <tissue evidence="4">Whole larvae</tissue>
    </source>
</reference>
<evidence type="ECO:0000256" key="1">
    <source>
        <dbReference type="SAM" id="Coils"/>
    </source>
</evidence>
<dbReference type="Gene3D" id="3.30.70.1820">
    <property type="entry name" value="L1 transposable element, RRM domain"/>
    <property type="match status" value="1"/>
</dbReference>
<evidence type="ECO:0000313" key="3">
    <source>
        <dbReference type="Proteomes" id="UP001652740"/>
    </source>
</evidence>
<dbReference type="RefSeq" id="XP_052755752.1">
    <property type="nucleotide sequence ID" value="XM_052899792.1"/>
</dbReference>
<sequence>MSSKNGLQCGACLKDIIDKNYIKCCIDSCKVPFHRDLCIGPSPPEDVRKWVCQKCRCSLKKGGDNTETPVKASSTSVNVTIRNKNKASTSIEKSPELENSSLGSLIAEIRFLRQDVSQLTDKVTEIFSALTQCCERLSEVENHMTRTDQRLKLLEEREAEVASLQCQVHTLQDQLSNQAQAALRNEIELVGIPETSSENLSQIATVLATKIGVVLNETDVDWVTRVGLKRAPGTGKSLPRPIVIRCVRRGKRDEILRAGKSRKNLSTQDLPIKADVQKIFINERLTSEKRKLFRESRSRASNAGYKYCWTQNGNVFIRKREGSSAIQIRSQAEMAEKLAVPENN</sequence>
<accession>A0ABM3MWM2</accession>
<evidence type="ECO:0000259" key="2">
    <source>
        <dbReference type="Pfam" id="PF25298"/>
    </source>
</evidence>
<protein>
    <submittedName>
        <fullName evidence="4">Uncharacterized protein LOC128201797</fullName>
    </submittedName>
</protein>
<feature type="coiled-coil region" evidence="1">
    <location>
        <begin position="102"/>
        <end position="174"/>
    </location>
</feature>
<proteinExistence type="predicted"/>
<organism evidence="3 4">
    <name type="scientific">Galleria mellonella</name>
    <name type="common">Greater wax moth</name>
    <dbReference type="NCBI Taxonomy" id="7137"/>
    <lineage>
        <taxon>Eukaryota</taxon>
        <taxon>Metazoa</taxon>
        <taxon>Ecdysozoa</taxon>
        <taxon>Arthropoda</taxon>
        <taxon>Hexapoda</taxon>
        <taxon>Insecta</taxon>
        <taxon>Pterygota</taxon>
        <taxon>Neoptera</taxon>
        <taxon>Endopterygota</taxon>
        <taxon>Lepidoptera</taxon>
        <taxon>Glossata</taxon>
        <taxon>Ditrysia</taxon>
        <taxon>Pyraloidea</taxon>
        <taxon>Pyralidae</taxon>
        <taxon>Galleriinae</taxon>
        <taxon>Galleria</taxon>
    </lineage>
</organism>
<gene>
    <name evidence="4" type="primary">LOC128201797</name>
</gene>
<dbReference type="Pfam" id="PF25298">
    <property type="entry name" value="Baculo_FP_2nd"/>
    <property type="match status" value="1"/>
</dbReference>
<dbReference type="Proteomes" id="UP001652740">
    <property type="component" value="Unplaced"/>
</dbReference>
<feature type="domain" description="FP protein C-terminal" evidence="2">
    <location>
        <begin position="286"/>
        <end position="333"/>
    </location>
</feature>
<dbReference type="GeneID" id="128201797"/>
<keyword evidence="1" id="KW-0175">Coiled coil</keyword>
<dbReference type="InterPro" id="IPR057251">
    <property type="entry name" value="FP_C"/>
</dbReference>
<evidence type="ECO:0000313" key="4">
    <source>
        <dbReference type="RefSeq" id="XP_052755752.1"/>
    </source>
</evidence>